<comment type="caution">
    <text evidence="2">The sequence shown here is derived from an EMBL/GenBank/DDBJ whole genome shotgun (WGS) entry which is preliminary data.</text>
</comment>
<accession>A0ABW4RC88</accession>
<dbReference type="Proteomes" id="UP001597213">
    <property type="component" value="Unassembled WGS sequence"/>
</dbReference>
<feature type="chain" id="PRO_5046951743" description="Lipoprotein" evidence="1">
    <location>
        <begin position="25"/>
        <end position="359"/>
    </location>
</feature>
<protein>
    <recommendedName>
        <fullName evidence="4">Lipoprotein</fullName>
    </recommendedName>
</protein>
<dbReference type="EMBL" id="JBHUEN010000053">
    <property type="protein sequence ID" value="MFD1883871.1"/>
    <property type="molecule type" value="Genomic_DNA"/>
</dbReference>
<organism evidence="2 3">
    <name type="scientific">Paracoccus pacificus</name>
    <dbReference type="NCBI Taxonomy" id="1463598"/>
    <lineage>
        <taxon>Bacteria</taxon>
        <taxon>Pseudomonadati</taxon>
        <taxon>Pseudomonadota</taxon>
        <taxon>Alphaproteobacteria</taxon>
        <taxon>Rhodobacterales</taxon>
        <taxon>Paracoccaceae</taxon>
        <taxon>Paracoccus</taxon>
    </lineage>
</organism>
<evidence type="ECO:0000256" key="1">
    <source>
        <dbReference type="SAM" id="SignalP"/>
    </source>
</evidence>
<feature type="signal peptide" evidence="1">
    <location>
        <begin position="1"/>
        <end position="24"/>
    </location>
</feature>
<proteinExistence type="predicted"/>
<keyword evidence="3" id="KW-1185">Reference proteome</keyword>
<sequence length="359" mass="36614">MILSALSCRVALLLGACSVLLAVAGCDETGGMGKRPEARPPALAEKAKKRAAVLASEEKAAKRQAQADQMLDDLSAKRAKALTRVTTRTAIPKPAKATYVNGIPVAPSVAADIRAGRVPAASAADPAPAMGDGSAAARSAEFDADLMPDQTAVPLRSLTDPAAAGAGAIMILESDGSITTEKLGPSKGNAGAVATASADLSQIAAELAAPADQTGTGLGGSRQTAANAAAYSAFMRARGGSVLPPERKDLKVDPSVYQGATVRVVQSDPRGALVESIVKLQAGVDADTAFAYASCALAGWAKSKGVPYARHIRTIRSEQDNKVHLSSIYVTSGSQPQGLTIMTTGETLRECKSRKIPAA</sequence>
<keyword evidence="1" id="KW-0732">Signal</keyword>
<evidence type="ECO:0000313" key="2">
    <source>
        <dbReference type="EMBL" id="MFD1883871.1"/>
    </source>
</evidence>
<evidence type="ECO:0008006" key="4">
    <source>
        <dbReference type="Google" id="ProtNLM"/>
    </source>
</evidence>
<dbReference type="RefSeq" id="WP_379145554.1">
    <property type="nucleotide sequence ID" value="NZ_JBHUEN010000053.1"/>
</dbReference>
<gene>
    <name evidence="2" type="ORF">ACFSCT_19340</name>
</gene>
<reference evidence="3" key="1">
    <citation type="journal article" date="2019" name="Int. J. Syst. Evol. Microbiol.">
        <title>The Global Catalogue of Microorganisms (GCM) 10K type strain sequencing project: providing services to taxonomists for standard genome sequencing and annotation.</title>
        <authorList>
            <consortium name="The Broad Institute Genomics Platform"/>
            <consortium name="The Broad Institute Genome Sequencing Center for Infectious Disease"/>
            <person name="Wu L."/>
            <person name="Ma J."/>
        </authorList>
    </citation>
    <scope>NUCLEOTIDE SEQUENCE [LARGE SCALE GENOMIC DNA]</scope>
    <source>
        <strain evidence="3">CCUG 56029</strain>
    </source>
</reference>
<evidence type="ECO:0000313" key="3">
    <source>
        <dbReference type="Proteomes" id="UP001597213"/>
    </source>
</evidence>
<name>A0ABW4RC88_9RHOB</name>